<feature type="transmembrane region" description="Helical" evidence="6">
    <location>
        <begin position="37"/>
        <end position="62"/>
    </location>
</feature>
<feature type="transmembrane region" description="Helical" evidence="6">
    <location>
        <begin position="379"/>
        <end position="397"/>
    </location>
</feature>
<dbReference type="InterPro" id="IPR011701">
    <property type="entry name" value="MFS"/>
</dbReference>
<keyword evidence="3 6" id="KW-0812">Transmembrane</keyword>
<reference evidence="8 9" key="1">
    <citation type="submission" date="2019-08" db="EMBL/GenBank/DDBJ databases">
        <authorList>
            <person name="Peeters C."/>
        </authorList>
    </citation>
    <scope>NUCLEOTIDE SEQUENCE [LARGE SCALE GENOMIC DNA]</scope>
    <source>
        <strain evidence="8 9">LMG 31108</strain>
    </source>
</reference>
<evidence type="ECO:0000256" key="1">
    <source>
        <dbReference type="ARBA" id="ARBA00004651"/>
    </source>
</evidence>
<proteinExistence type="predicted"/>
<organism evidence="8 9">
    <name type="scientific">Pandoraea anhela</name>
    <dbReference type="NCBI Taxonomy" id="2508295"/>
    <lineage>
        <taxon>Bacteria</taxon>
        <taxon>Pseudomonadati</taxon>
        <taxon>Pseudomonadota</taxon>
        <taxon>Betaproteobacteria</taxon>
        <taxon>Burkholderiales</taxon>
        <taxon>Burkholderiaceae</taxon>
        <taxon>Pandoraea</taxon>
    </lineage>
</organism>
<feature type="transmembrane region" description="Helical" evidence="6">
    <location>
        <begin position="7"/>
        <end position="25"/>
    </location>
</feature>
<evidence type="ECO:0000256" key="2">
    <source>
        <dbReference type="ARBA" id="ARBA00022475"/>
    </source>
</evidence>
<dbReference type="SUPFAM" id="SSF103473">
    <property type="entry name" value="MFS general substrate transporter"/>
    <property type="match status" value="1"/>
</dbReference>
<feature type="transmembrane region" description="Helical" evidence="6">
    <location>
        <begin position="254"/>
        <end position="274"/>
    </location>
</feature>
<dbReference type="RefSeq" id="WP_150669786.1">
    <property type="nucleotide sequence ID" value="NZ_CABPSB010000011.1"/>
</dbReference>
<feature type="transmembrane region" description="Helical" evidence="6">
    <location>
        <begin position="74"/>
        <end position="93"/>
    </location>
</feature>
<dbReference type="Proteomes" id="UP000406256">
    <property type="component" value="Unassembled WGS sequence"/>
</dbReference>
<dbReference type="Pfam" id="PF07690">
    <property type="entry name" value="MFS_1"/>
    <property type="match status" value="1"/>
</dbReference>
<dbReference type="PROSITE" id="PS50850">
    <property type="entry name" value="MFS"/>
    <property type="match status" value="1"/>
</dbReference>
<evidence type="ECO:0000256" key="6">
    <source>
        <dbReference type="SAM" id="Phobius"/>
    </source>
</evidence>
<dbReference type="InterPro" id="IPR020846">
    <property type="entry name" value="MFS_dom"/>
</dbReference>
<dbReference type="GO" id="GO:0005886">
    <property type="term" value="C:plasma membrane"/>
    <property type="evidence" value="ECO:0007669"/>
    <property type="project" value="UniProtKB-SubCell"/>
</dbReference>
<keyword evidence="2" id="KW-1003">Cell membrane</keyword>
<keyword evidence="5 6" id="KW-0472">Membrane</keyword>
<evidence type="ECO:0000259" key="7">
    <source>
        <dbReference type="PROSITE" id="PS50850"/>
    </source>
</evidence>
<evidence type="ECO:0000256" key="4">
    <source>
        <dbReference type="ARBA" id="ARBA00022989"/>
    </source>
</evidence>
<dbReference type="InterPro" id="IPR050189">
    <property type="entry name" value="MFS_Efflux_Transporters"/>
</dbReference>
<dbReference type="InterPro" id="IPR036259">
    <property type="entry name" value="MFS_trans_sf"/>
</dbReference>
<feature type="transmembrane region" description="Helical" evidence="6">
    <location>
        <begin position="225"/>
        <end position="248"/>
    </location>
</feature>
<keyword evidence="4 6" id="KW-1133">Transmembrane helix</keyword>
<keyword evidence="9" id="KW-1185">Reference proteome</keyword>
<feature type="domain" description="Major facilitator superfamily (MFS) profile" evidence="7">
    <location>
        <begin position="7"/>
        <end position="402"/>
    </location>
</feature>
<feature type="transmembrane region" description="Helical" evidence="6">
    <location>
        <begin position="295"/>
        <end position="321"/>
    </location>
</feature>
<evidence type="ECO:0000313" key="8">
    <source>
        <dbReference type="EMBL" id="VVE22231.1"/>
    </source>
</evidence>
<dbReference type="PANTHER" id="PTHR43124:SF3">
    <property type="entry name" value="CHLORAMPHENICOL EFFLUX PUMP RV0191"/>
    <property type="match status" value="1"/>
</dbReference>
<feature type="transmembrane region" description="Helical" evidence="6">
    <location>
        <begin position="158"/>
        <end position="180"/>
    </location>
</feature>
<evidence type="ECO:0000256" key="3">
    <source>
        <dbReference type="ARBA" id="ARBA00022692"/>
    </source>
</evidence>
<dbReference type="GO" id="GO:0022857">
    <property type="term" value="F:transmembrane transporter activity"/>
    <property type="evidence" value="ECO:0007669"/>
    <property type="project" value="InterPro"/>
</dbReference>
<dbReference type="Gene3D" id="1.20.1250.20">
    <property type="entry name" value="MFS general substrate transporter like domains"/>
    <property type="match status" value="1"/>
</dbReference>
<dbReference type="PANTHER" id="PTHR43124">
    <property type="entry name" value="PURINE EFFLUX PUMP PBUE"/>
    <property type="match status" value="1"/>
</dbReference>
<gene>
    <name evidence="8" type="ORF">PAN31108_03190</name>
</gene>
<name>A0A5E4WCV8_9BURK</name>
<accession>A0A5E4WCV8</accession>
<dbReference type="OrthoDB" id="5966585at2"/>
<evidence type="ECO:0000256" key="5">
    <source>
        <dbReference type="ARBA" id="ARBA00023136"/>
    </source>
</evidence>
<dbReference type="AlphaFoldDB" id="A0A5E4WCV8"/>
<comment type="subcellular location">
    <subcellularLocation>
        <location evidence="1">Cell membrane</location>
        <topology evidence="1">Multi-pass membrane protein</topology>
    </subcellularLocation>
</comment>
<sequence length="414" mass="42364">MEPSRGVIARLGIAQTLAWGSTYYLPAVLATPIAKDLGVGAPSVFAAFSVALVVSALLGPYAGRLIDRNGGRTVLAATSLILAAGLGSLAAAQNVVWLFAAWTVLGVGMGAGLYEAAFASLVALYGSRSRGAITGITLIAGFASTVGWPLSTFMEAHIGWRGACLVWAALHATLGLALNLSIPRPERASTTVVDEVSVTAVQSPILPILPILPVLPPVDSRAQRLASYGLAFVFAATWFTSTAMAAHLPVLLRAGGATAATAVMVGALIGPAQVGARVLEFGLLRNVHPLLSARIASALHPVGAMAFGFIGAPAAAFFGVLHGAGNGILTIAKGTLPLALFGPAGYGYRQGVLMAPARVAQAIAPWLFGVWLSDFGIKSLWISSGLGIASIVVLHVLRDVAYSPEATPVSFSSE</sequence>
<protein>
    <submittedName>
        <fullName evidence="8">Transporter</fullName>
    </submittedName>
</protein>
<evidence type="ECO:0000313" key="9">
    <source>
        <dbReference type="Proteomes" id="UP000406256"/>
    </source>
</evidence>
<feature type="transmembrane region" description="Helical" evidence="6">
    <location>
        <begin position="99"/>
        <end position="125"/>
    </location>
</feature>
<dbReference type="EMBL" id="CABPSB010000011">
    <property type="protein sequence ID" value="VVE22231.1"/>
    <property type="molecule type" value="Genomic_DNA"/>
</dbReference>
<feature type="transmembrane region" description="Helical" evidence="6">
    <location>
        <begin position="132"/>
        <end position="152"/>
    </location>
</feature>